<dbReference type="AlphaFoldDB" id="A0A9D5LZP4"/>
<reference evidence="2" key="1">
    <citation type="submission" date="2020-10" db="EMBL/GenBank/DDBJ databases">
        <title>ChiBAC.</title>
        <authorList>
            <person name="Zenner C."/>
            <person name="Hitch T.C.A."/>
            <person name="Clavel T."/>
        </authorList>
    </citation>
    <scope>NUCLEOTIDE SEQUENCE</scope>
    <source>
        <strain evidence="2">DSM 107454</strain>
    </source>
</reference>
<comment type="caution">
    <text evidence="2">The sequence shown here is derived from an EMBL/GenBank/DDBJ whole genome shotgun (WGS) entry which is preliminary data.</text>
</comment>
<dbReference type="Gene3D" id="3.30.379.10">
    <property type="entry name" value="Chitobiase/beta-hexosaminidase domain 2-like"/>
    <property type="match status" value="1"/>
</dbReference>
<dbReference type="GO" id="GO:0005975">
    <property type="term" value="P:carbohydrate metabolic process"/>
    <property type="evidence" value="ECO:0007669"/>
    <property type="project" value="UniProtKB-ARBA"/>
</dbReference>
<organism evidence="2 3">
    <name type="scientific">Ructibacterium gallinarum</name>
    <dbReference type="NCBI Taxonomy" id="2779355"/>
    <lineage>
        <taxon>Bacteria</taxon>
        <taxon>Bacillati</taxon>
        <taxon>Bacillota</taxon>
        <taxon>Clostridia</taxon>
        <taxon>Eubacteriales</taxon>
        <taxon>Oscillospiraceae</taxon>
        <taxon>Ructibacterium</taxon>
    </lineage>
</organism>
<accession>A0A9D5LZP4</accession>
<dbReference type="GO" id="GO:0016787">
    <property type="term" value="F:hydrolase activity"/>
    <property type="evidence" value="ECO:0007669"/>
    <property type="project" value="UniProtKB-KW"/>
</dbReference>
<keyword evidence="1" id="KW-0378">Hydrolase</keyword>
<proteinExistence type="predicted"/>
<dbReference type="SUPFAM" id="SSF55545">
    <property type="entry name" value="beta-N-acetylhexosaminidase-like domain"/>
    <property type="match status" value="1"/>
</dbReference>
<evidence type="ECO:0000313" key="2">
    <source>
        <dbReference type="EMBL" id="MBE5039471.1"/>
    </source>
</evidence>
<dbReference type="RefSeq" id="WP_226392026.1">
    <property type="nucleotide sequence ID" value="NZ_JADCKB010000004.1"/>
</dbReference>
<gene>
    <name evidence="2" type="ORF">INF28_03210</name>
</gene>
<name>A0A9D5LZP4_9FIRM</name>
<evidence type="ECO:0000313" key="3">
    <source>
        <dbReference type="Proteomes" id="UP000806542"/>
    </source>
</evidence>
<dbReference type="InterPro" id="IPR029018">
    <property type="entry name" value="Hex-like_dom2"/>
</dbReference>
<dbReference type="Proteomes" id="UP000806542">
    <property type="component" value="Unassembled WGS sequence"/>
</dbReference>
<keyword evidence="3" id="KW-1185">Reference proteome</keyword>
<protein>
    <submittedName>
        <fullName evidence="2">Uncharacterized protein</fullName>
    </submittedName>
</protein>
<dbReference type="EMBL" id="JADCKB010000004">
    <property type="protein sequence ID" value="MBE5039471.1"/>
    <property type="molecule type" value="Genomic_DNA"/>
</dbReference>
<sequence length="487" mass="55862">MNQNTPEFQIIYGKYEGLEKKAAEIIAEAVAPYLPYSLTASPADTVTEQHLADIQPIFVGTAASNPYIATLLRREFLQPAPGPEGYSIRVLPNPFCPKNQAIIIMGFDDHGTLYGALDFQAYYLPEAENNHLHTTYFDPIFTEKPLPDYASISVPEIKFRGLWSWGHMIYDYKKYLEHMMRLKMNTMIIWNDFVPVNIREIIDYAHSCGIRMIAGYAWGWETAVSDHMDISNPKFLMQLQEHICQEFKKNYQSLNLDGIYFQSFTETSQETRNGVSIAETVVPFVNAVSRRLSAYCENMPLYFGLHATSVFDKLEIIKQIDPEICIVWEDCGAFPYAYLPSQTADYEKTLAFTDQITILRGKSEKFGAVLKGLTCLDWDHFRHQSGPYIMGHSAEAFIRQRAIEKEQIWRFTTAFWLENLCLAKETIQRIFQNTKGHTMITALLEDGLLEAYIPLPAALMGELLWNSSQPTSILLRRIALRKDIRFS</sequence>
<evidence type="ECO:0000256" key="1">
    <source>
        <dbReference type="ARBA" id="ARBA00022801"/>
    </source>
</evidence>